<gene>
    <name evidence="7" type="ORF">A4A49_61566</name>
</gene>
<comment type="subcellular location">
    <subcellularLocation>
        <location evidence="1 6">Secreted</location>
    </subcellularLocation>
</comment>
<protein>
    <recommendedName>
        <fullName evidence="6">S-protein homolog</fullName>
    </recommendedName>
</protein>
<sequence>MSYSLIKTIFIVFLLSFHLTESRFFYPKFLVSILNSLPNNDIPLTVHCQSKDNNLGYHNITIGQRYSWKFHENLKWSTLFFCHFWWYPKQTSFDVFNNGYKCIKKGPVDTQDCYWEVKSDGFSLNGVKIHDW</sequence>
<comment type="similarity">
    <text evidence="2 6">Belongs to the plant self-incompatibility (S1) protein family.</text>
</comment>
<keyword evidence="5" id="KW-0732">Signal</keyword>
<dbReference type="PANTHER" id="PTHR31232">
    <property type="match status" value="1"/>
</dbReference>
<evidence type="ECO:0000256" key="6">
    <source>
        <dbReference type="RuleBase" id="RU367044"/>
    </source>
</evidence>
<evidence type="ECO:0000256" key="1">
    <source>
        <dbReference type="ARBA" id="ARBA00004613"/>
    </source>
</evidence>
<evidence type="ECO:0000256" key="2">
    <source>
        <dbReference type="ARBA" id="ARBA00005581"/>
    </source>
</evidence>
<dbReference type="Proteomes" id="UP000187609">
    <property type="component" value="Unassembled WGS sequence"/>
</dbReference>
<dbReference type="Gramene" id="OIT06269">
    <property type="protein sequence ID" value="OIT06269"/>
    <property type="gene ID" value="A4A49_61566"/>
</dbReference>
<evidence type="ECO:0000256" key="3">
    <source>
        <dbReference type="ARBA" id="ARBA00022471"/>
    </source>
</evidence>
<reference evidence="7" key="1">
    <citation type="submission" date="2016-11" db="EMBL/GenBank/DDBJ databases">
        <title>The genome of Nicotiana attenuata.</title>
        <authorList>
            <person name="Xu S."/>
            <person name="Brockmoeller T."/>
            <person name="Gaquerel E."/>
            <person name="Navarro A."/>
            <person name="Kuhl H."/>
            <person name="Gase K."/>
            <person name="Ling Z."/>
            <person name="Zhou W."/>
            <person name="Kreitzer C."/>
            <person name="Stanke M."/>
            <person name="Tang H."/>
            <person name="Lyons E."/>
            <person name="Pandey P."/>
            <person name="Pandey S.P."/>
            <person name="Timmermann B."/>
            <person name="Baldwin I.T."/>
        </authorList>
    </citation>
    <scope>NUCLEOTIDE SEQUENCE [LARGE SCALE GENOMIC DNA]</scope>
    <source>
        <strain evidence="7">UT</strain>
    </source>
</reference>
<dbReference type="AlphaFoldDB" id="A0A1J6IM88"/>
<comment type="caution">
    <text evidence="7">The sequence shown here is derived from an EMBL/GenBank/DDBJ whole genome shotgun (WGS) entry which is preliminary data.</text>
</comment>
<name>A0A1J6IM88_NICAT</name>
<evidence type="ECO:0000313" key="8">
    <source>
        <dbReference type="Proteomes" id="UP000187609"/>
    </source>
</evidence>
<dbReference type="InterPro" id="IPR010264">
    <property type="entry name" value="Self-incomp_S1"/>
</dbReference>
<evidence type="ECO:0000256" key="4">
    <source>
        <dbReference type="ARBA" id="ARBA00022525"/>
    </source>
</evidence>
<evidence type="ECO:0000256" key="5">
    <source>
        <dbReference type="ARBA" id="ARBA00022729"/>
    </source>
</evidence>
<dbReference type="SMR" id="A0A1J6IM88"/>
<organism evidence="7 8">
    <name type="scientific">Nicotiana attenuata</name>
    <name type="common">Coyote tobacco</name>
    <dbReference type="NCBI Taxonomy" id="49451"/>
    <lineage>
        <taxon>Eukaryota</taxon>
        <taxon>Viridiplantae</taxon>
        <taxon>Streptophyta</taxon>
        <taxon>Embryophyta</taxon>
        <taxon>Tracheophyta</taxon>
        <taxon>Spermatophyta</taxon>
        <taxon>Magnoliopsida</taxon>
        <taxon>eudicotyledons</taxon>
        <taxon>Gunneridae</taxon>
        <taxon>Pentapetalae</taxon>
        <taxon>asterids</taxon>
        <taxon>lamiids</taxon>
        <taxon>Solanales</taxon>
        <taxon>Solanaceae</taxon>
        <taxon>Nicotianoideae</taxon>
        <taxon>Nicotianeae</taxon>
        <taxon>Nicotiana</taxon>
    </lineage>
</organism>
<evidence type="ECO:0000313" key="7">
    <source>
        <dbReference type="EMBL" id="OIT06269.1"/>
    </source>
</evidence>
<dbReference type="OMA" id="WVITIND"/>
<dbReference type="GO" id="GO:0060320">
    <property type="term" value="P:rejection of self pollen"/>
    <property type="evidence" value="ECO:0007669"/>
    <property type="project" value="UniProtKB-KW"/>
</dbReference>
<dbReference type="PANTHER" id="PTHR31232:SF172">
    <property type="entry name" value="S-PROTEIN HOMOLOG"/>
    <property type="match status" value="1"/>
</dbReference>
<accession>A0A1J6IM88</accession>
<keyword evidence="8" id="KW-1185">Reference proteome</keyword>
<dbReference type="Pfam" id="PF05938">
    <property type="entry name" value="Self-incomp_S1"/>
    <property type="match status" value="1"/>
</dbReference>
<proteinExistence type="inferred from homology"/>
<keyword evidence="4 6" id="KW-0964">Secreted</keyword>
<dbReference type="EMBL" id="MJEQ01037184">
    <property type="protein sequence ID" value="OIT06269.1"/>
    <property type="molecule type" value="Genomic_DNA"/>
</dbReference>
<dbReference type="GO" id="GO:0005576">
    <property type="term" value="C:extracellular region"/>
    <property type="evidence" value="ECO:0007669"/>
    <property type="project" value="UniProtKB-SubCell"/>
</dbReference>
<keyword evidence="3 6" id="KW-0713">Self-incompatibility</keyword>